<gene>
    <name evidence="2" type="primary">ORF86761</name>
</gene>
<protein>
    <submittedName>
        <fullName evidence="2">Uncharacterized protein</fullName>
    </submittedName>
</protein>
<organism evidence="2">
    <name type="scientific">Arion vulgaris</name>
    <dbReference type="NCBI Taxonomy" id="1028688"/>
    <lineage>
        <taxon>Eukaryota</taxon>
        <taxon>Metazoa</taxon>
        <taxon>Spiralia</taxon>
        <taxon>Lophotrochozoa</taxon>
        <taxon>Mollusca</taxon>
        <taxon>Gastropoda</taxon>
        <taxon>Heterobranchia</taxon>
        <taxon>Euthyneura</taxon>
        <taxon>Panpulmonata</taxon>
        <taxon>Eupulmonata</taxon>
        <taxon>Stylommatophora</taxon>
        <taxon>Helicina</taxon>
        <taxon>Arionoidea</taxon>
        <taxon>Arionidae</taxon>
        <taxon>Arion</taxon>
    </lineage>
</organism>
<dbReference type="PANTHER" id="PTHR32226">
    <property type="entry name" value="TELO2-INTERACTING PROTEIN 2"/>
    <property type="match status" value="1"/>
</dbReference>
<feature type="non-terminal residue" evidence="2">
    <location>
        <position position="1"/>
    </location>
</feature>
<accession>A0A0B6ZY31</accession>
<evidence type="ECO:0000256" key="1">
    <source>
        <dbReference type="ARBA" id="ARBA00034736"/>
    </source>
</evidence>
<reference evidence="2" key="1">
    <citation type="submission" date="2014-12" db="EMBL/GenBank/DDBJ databases">
        <title>Insight into the proteome of Arion vulgaris.</title>
        <authorList>
            <person name="Aradska J."/>
            <person name="Bulat T."/>
            <person name="Smidak R."/>
            <person name="Sarate P."/>
            <person name="Gangsoo J."/>
            <person name="Sialana F."/>
            <person name="Bilban M."/>
            <person name="Lubec G."/>
        </authorList>
    </citation>
    <scope>NUCLEOTIDE SEQUENCE</scope>
    <source>
        <tissue evidence="2">Skin</tissue>
    </source>
</reference>
<comment type="similarity">
    <text evidence="1">Belongs to the TTI2 family.</text>
</comment>
<dbReference type="Gene3D" id="1.25.10.10">
    <property type="entry name" value="Leucine-rich Repeat Variant"/>
    <property type="match status" value="1"/>
</dbReference>
<dbReference type="InterPro" id="IPR018870">
    <property type="entry name" value="Tti2"/>
</dbReference>
<dbReference type="GO" id="GO:0005634">
    <property type="term" value="C:nucleus"/>
    <property type="evidence" value="ECO:0007669"/>
    <property type="project" value="TreeGrafter"/>
</dbReference>
<dbReference type="AlphaFoldDB" id="A0A0B6ZY31"/>
<dbReference type="PANTHER" id="PTHR32226:SF2">
    <property type="entry name" value="TELO2-INTERACTING PROTEIN 2"/>
    <property type="match status" value="1"/>
</dbReference>
<dbReference type="EMBL" id="HACG01026573">
    <property type="protein sequence ID" value="CEK73438.1"/>
    <property type="molecule type" value="Transcribed_RNA"/>
</dbReference>
<dbReference type="InterPro" id="IPR011989">
    <property type="entry name" value="ARM-like"/>
</dbReference>
<dbReference type="GO" id="GO:0005829">
    <property type="term" value="C:cytosol"/>
    <property type="evidence" value="ECO:0007669"/>
    <property type="project" value="TreeGrafter"/>
</dbReference>
<evidence type="ECO:0000313" key="2">
    <source>
        <dbReference type="EMBL" id="CEK73438.1"/>
    </source>
</evidence>
<proteinExistence type="inferred from homology"/>
<dbReference type="SUPFAM" id="SSF48371">
    <property type="entry name" value="ARM repeat"/>
    <property type="match status" value="1"/>
</dbReference>
<dbReference type="GO" id="GO:0110078">
    <property type="term" value="C:TTT Hsp90 cochaperone complex"/>
    <property type="evidence" value="ECO:0007669"/>
    <property type="project" value="InterPro"/>
</dbReference>
<dbReference type="InterPro" id="IPR016024">
    <property type="entry name" value="ARM-type_fold"/>
</dbReference>
<sequence>HWLISQMKLPNLSDYIEQIMSVAINFLEDHQSVNKIRGISCLHHLIKNTSAEEMRWLNRAEVVYDKLKNQMYLKEAAVVECLLPCLFDILGVLESPPDLNRHNYVLDALLRNTEGENLLALRKIYVCCLRILLEKVGIYSVRHLKQVIKIVGNYLEVDDGFGEASARPDALKLLESIIKVAWPRIGQHADTILKLCLNFIADINCATVQNGNILNIQSDLTDGTVQCLILLSEICSEVLPCLRASLRAGMARAQNDSHLFDILHKQLEKIDT</sequence>
<name>A0A0B6ZY31_9EUPU</name>